<dbReference type="KEGG" id="vg:944319"/>
<dbReference type="Gene3D" id="3.30.160.330">
    <property type="match status" value="1"/>
</dbReference>
<keyword evidence="16 18" id="KW-0899">Viral immunoevasion</keyword>
<keyword evidence="3 18" id="KW-1048">Host nucleus</keyword>
<keyword evidence="11 18" id="KW-0238">DNA-binding</keyword>
<dbReference type="GO" id="GO:0030430">
    <property type="term" value="C:host cell cytoplasm"/>
    <property type="evidence" value="ECO:0007669"/>
    <property type="project" value="UniProtKB-SubCell"/>
</dbReference>
<dbReference type="Pfam" id="PF00527">
    <property type="entry name" value="E7"/>
    <property type="match status" value="1"/>
</dbReference>
<keyword evidence="15" id="KW-0922">Interferon antiviral system evasion</keyword>
<accession>A0A291Q082</accession>
<evidence type="ECO:0000256" key="9">
    <source>
        <dbReference type="ARBA" id="ARBA00022833"/>
    </source>
</evidence>
<gene>
    <name evidence="18 20" type="primary">E7</name>
</gene>
<comment type="function">
    <text evidence="19">E7 protein has both transforming and trans-activating activities.</text>
</comment>
<evidence type="ECO:0000256" key="12">
    <source>
        <dbReference type="ARBA" id="ARBA00023159"/>
    </source>
</evidence>
<keyword evidence="8 18" id="KW-1114">Inhibition of host interferon signaling pathway by virus</keyword>
<name>A0A291Q082_ECPV1</name>
<evidence type="ECO:0000256" key="16">
    <source>
        <dbReference type="ARBA" id="ARBA00023280"/>
    </source>
</evidence>
<keyword evidence="1 18" id="KW-1121">Modulation of host cell cycle by virus</keyword>
<dbReference type="InterPro" id="IPR000148">
    <property type="entry name" value="Papilloma_E7"/>
</dbReference>
<organism evidence="20">
    <name type="scientific">Equus caballus papillomavirus 1</name>
    <name type="common">EcPV-1</name>
    <dbReference type="NCBI Taxonomy" id="333920"/>
    <lineage>
        <taxon>Viruses</taxon>
        <taxon>Monodnaviria</taxon>
        <taxon>Shotokuvirae</taxon>
        <taxon>Cossaviricota</taxon>
        <taxon>Papovaviricetes</taxon>
        <taxon>Zurhausenvirales</taxon>
        <taxon>Papillomaviridae</taxon>
        <taxon>Firstpapillomavirinae</taxon>
        <taxon>Zetapapillomavirus</taxon>
        <taxon>Zetapapillomavirus 1</taxon>
    </lineage>
</organism>
<proteinExistence type="inferred from homology"/>
<dbReference type="GO" id="GO:0042025">
    <property type="term" value="C:host cell nucleus"/>
    <property type="evidence" value="ECO:0007669"/>
    <property type="project" value="UniProtKB-SubCell"/>
</dbReference>
<dbReference type="EMBL" id="MF288893">
    <property type="protein sequence ID" value="ATL25016.1"/>
    <property type="molecule type" value="Genomic_DNA"/>
</dbReference>
<dbReference type="PIRSF" id="PIRSF003407">
    <property type="entry name" value="Papvi_E7"/>
    <property type="match status" value="1"/>
</dbReference>
<comment type="PTM">
    <text evidence="18">Highly phosphorylated.</text>
</comment>
<comment type="similarity">
    <text evidence="18 19">Belongs to the papillomaviridae E7 protein family.</text>
</comment>
<dbReference type="HAMAP" id="MF_04004">
    <property type="entry name" value="PPV_E7"/>
    <property type="match status" value="1"/>
</dbReference>
<evidence type="ECO:0000256" key="11">
    <source>
        <dbReference type="ARBA" id="ARBA00023125"/>
    </source>
</evidence>
<evidence type="ECO:0000256" key="2">
    <source>
        <dbReference type="ARBA" id="ARBA00022518"/>
    </source>
</evidence>
<evidence type="ECO:0000256" key="19">
    <source>
        <dbReference type="PIRNR" id="PIRNR003407"/>
    </source>
</evidence>
<evidence type="ECO:0000256" key="3">
    <source>
        <dbReference type="ARBA" id="ARBA00022562"/>
    </source>
</evidence>
<dbReference type="GO" id="GO:0006351">
    <property type="term" value="P:DNA-templated transcription"/>
    <property type="evidence" value="ECO:0007669"/>
    <property type="project" value="UniProtKB-UniRule"/>
</dbReference>
<feature type="short sequence motif" description="Nuclear export signal" evidence="18">
    <location>
        <begin position="71"/>
        <end position="79"/>
    </location>
</feature>
<keyword evidence="13 18" id="KW-0804">Transcription</keyword>
<keyword evidence="14 18" id="KW-1035">Host cytoplasm</keyword>
<evidence type="ECO:0000256" key="5">
    <source>
        <dbReference type="ARBA" id="ARBA00022632"/>
    </source>
</evidence>
<evidence type="ECO:0000256" key="13">
    <source>
        <dbReference type="ARBA" id="ARBA00023163"/>
    </source>
</evidence>
<keyword evidence="2 18" id="KW-0244">Early protein</keyword>
<organismHost>
    <name type="scientific">Equus caballus</name>
    <name type="common">Horse</name>
    <dbReference type="NCBI Taxonomy" id="9796"/>
</organismHost>
<sequence length="98" mass="10509">MIGNGSPSLREIVLSELPQSLADPAEAESEEEEVEVELDAVRPQAPYAVCTVCCRCGEKVGLCVLATDEGIHGLEELLFEALQLFCAQCAPPIGRHGR</sequence>
<dbReference type="SUPFAM" id="SSF161234">
    <property type="entry name" value="E7 C-terminal domain-like"/>
    <property type="match status" value="1"/>
</dbReference>
<keyword evidence="7 18" id="KW-0863">Zinc-finger</keyword>
<evidence type="ECO:0000256" key="1">
    <source>
        <dbReference type="ARBA" id="ARBA00022504"/>
    </source>
</evidence>
<dbReference type="GO" id="GO:0008270">
    <property type="term" value="F:zinc ion binding"/>
    <property type="evidence" value="ECO:0007669"/>
    <property type="project" value="UniProtKB-KW"/>
</dbReference>
<comment type="subunit">
    <text evidence="18">Homodimer. Homooligomer. Interacts with host RB1; this interaction induces dissociation of RB1-E2F1 complex thereby disrupting RB1 activity. Interacts with host EP300; this interaction represses EP300 transcriptional activity. Interacts with protein E2; this interaction inhibits E7 oncogenic activity. Interacts with host TMEM173/STING; this interaction impairs the ability of TMEM173/STING to sense cytosolic DNA and promote the production of type I interferon (IFN-alpha and IFN-beta).</text>
</comment>
<dbReference type="GO" id="GO:0019904">
    <property type="term" value="F:protein domain specific binding"/>
    <property type="evidence" value="ECO:0007669"/>
    <property type="project" value="UniProtKB-UniRule"/>
</dbReference>
<evidence type="ECO:0000256" key="8">
    <source>
        <dbReference type="ARBA" id="ARBA00022830"/>
    </source>
</evidence>
<keyword evidence="5 18" id="KW-1090">Inhibition of host innate immune response by virus</keyword>
<evidence type="ECO:0000256" key="15">
    <source>
        <dbReference type="ARBA" id="ARBA00023258"/>
    </source>
</evidence>
<keyword evidence="17 18" id="KW-1078">G1/S host cell cycle checkpoint dysregulation by virus</keyword>
<keyword evidence="6 18" id="KW-0479">Metal-binding</keyword>
<keyword evidence="9 18" id="KW-0862">Zinc</keyword>
<comment type="function">
    <text evidence="18">Plays a role in viral genome replication by driving entry of quiescent cells into the cell cycle. Stimulation of progression from G1 to S phase allows the virus to efficiently use the cellular DNA replicating machinery to achieve viral genome replication. E7 protein has both transforming and trans-activating activities. Induces the disassembly of the E2F1 transcription factor from RB1, with subsequent transcriptional activation of E2F1-regulated S-phase genes. Interferes with host histone deacetylation mediated by HDAC1 and HDAC2, leading to transcription activation. Plays also a role in the inhibition of both antiviral and antiproliferative functions of host interferon alpha. Interaction with host TMEM173/STING impairs the ability of TMEM173/STING to sense cytosolic DNA and promote the production of type I interferon (IFN-alpha and IFN-beta).</text>
</comment>
<evidence type="ECO:0000256" key="10">
    <source>
        <dbReference type="ARBA" id="ARBA00023015"/>
    </source>
</evidence>
<dbReference type="GO" id="GO:0039502">
    <property type="term" value="P:symbiont-mediated suppression of host type I interferon-mediated signaling pathway"/>
    <property type="evidence" value="ECO:0007669"/>
    <property type="project" value="UniProtKB-UniRule"/>
</dbReference>
<evidence type="ECO:0000256" key="17">
    <source>
        <dbReference type="ARBA" id="ARBA00023309"/>
    </source>
</evidence>
<evidence type="ECO:0000313" key="20">
    <source>
        <dbReference type="EMBL" id="ATL25016.1"/>
    </source>
</evidence>
<dbReference type="GeneID" id="944319"/>
<dbReference type="RefSeq" id="NP_620508.1">
    <property type="nucleotide sequence ID" value="NC_003748.1"/>
</dbReference>
<keyword evidence="10 18" id="KW-0805">Transcription regulation</keyword>
<protein>
    <recommendedName>
        <fullName evidence="18 19">Protein E7</fullName>
    </recommendedName>
</protein>
<evidence type="ECO:0000256" key="18">
    <source>
        <dbReference type="HAMAP-Rule" id="MF_04004"/>
    </source>
</evidence>
<comment type="caution">
    <text evidence="18">Lacks conserved residue(s) required for the propagation of feature annotation.</text>
</comment>
<dbReference type="OrthoDB" id="28045at10239"/>
<feature type="zinc finger region" evidence="18">
    <location>
        <begin position="53"/>
        <end position="89"/>
    </location>
</feature>
<evidence type="ECO:0000256" key="6">
    <source>
        <dbReference type="ARBA" id="ARBA00022723"/>
    </source>
</evidence>
<keyword evidence="4 18" id="KW-0945">Host-virus interaction</keyword>
<keyword evidence="12 18" id="KW-0010">Activator</keyword>
<dbReference type="GO" id="GO:0039645">
    <property type="term" value="P:symbiont-mediated perturbation of host cell cycle G1/S transition checkpoint"/>
    <property type="evidence" value="ECO:0007669"/>
    <property type="project" value="UniProtKB-UniRule"/>
</dbReference>
<comment type="domain">
    <text evidence="18">The E7 terminal domain is an intrinsically disordered domain, whose flexibility and conformational transitions confer target adaptability to the oncoprotein. It allows adaptation to a variety of protein targets and exposes the PEST degradation sequence that regulates its turnover in the cell.</text>
</comment>
<dbReference type="GO" id="GO:0003677">
    <property type="term" value="F:DNA binding"/>
    <property type="evidence" value="ECO:0007669"/>
    <property type="project" value="UniProtKB-UniRule"/>
</dbReference>
<dbReference type="GO" id="GO:0003700">
    <property type="term" value="F:DNA-binding transcription factor activity"/>
    <property type="evidence" value="ECO:0007669"/>
    <property type="project" value="UniProtKB-UniRule"/>
</dbReference>
<comment type="subcellular location">
    <subcellularLocation>
        <location evidence="18">Host cytoplasm</location>
    </subcellularLocation>
    <subcellularLocation>
        <location evidence="18">Host nucleus</location>
    </subcellularLocation>
    <text evidence="18">Predominantly found in the host nucleus.</text>
</comment>
<evidence type="ECO:0000256" key="4">
    <source>
        <dbReference type="ARBA" id="ARBA00022581"/>
    </source>
</evidence>
<dbReference type="GO" id="GO:0052170">
    <property type="term" value="P:symbiont-mediated suppression of host innate immune response"/>
    <property type="evidence" value="ECO:0007669"/>
    <property type="project" value="UniProtKB-KW"/>
</dbReference>
<evidence type="ECO:0000256" key="14">
    <source>
        <dbReference type="ARBA" id="ARBA00023200"/>
    </source>
</evidence>
<reference evidence="20" key="1">
    <citation type="journal article" date="2017" name="J. Vet. Med. Sci.">
        <title>Isolation of equine papillomavirus type 1 from racing horse in Japan.</title>
        <authorList>
            <person name="Dong J."/>
            <person name="Zhu W."/>
            <person name="Yamashita N."/>
            <person name="Chambers J.K."/>
            <person name="Uchida K."/>
            <person name="Kuwano A."/>
            <person name="Haga T."/>
        </authorList>
    </citation>
    <scope>NUCLEOTIDE SEQUENCE</scope>
    <source>
        <strain evidence="20">150904</strain>
    </source>
</reference>
<evidence type="ECO:0000256" key="7">
    <source>
        <dbReference type="ARBA" id="ARBA00022771"/>
    </source>
</evidence>